<gene>
    <name evidence="1" type="ORF">MHPYR_660025</name>
</gene>
<organism evidence="1">
    <name type="scientific">uncultured Mycobacterium sp</name>
    <dbReference type="NCBI Taxonomy" id="171292"/>
    <lineage>
        <taxon>Bacteria</taxon>
        <taxon>Bacillati</taxon>
        <taxon>Actinomycetota</taxon>
        <taxon>Actinomycetes</taxon>
        <taxon>Mycobacteriales</taxon>
        <taxon>Mycobacteriaceae</taxon>
        <taxon>Mycobacterium</taxon>
        <taxon>environmental samples</taxon>
    </lineage>
</organism>
<sequence>MTGNSRAQMRYWRILRRNLHFQIIYVLVTIGYANPKPQVVHGSRARTVSVQRIPQADLNMSGILISQE</sequence>
<proteinExistence type="predicted"/>
<dbReference type="AlphaFoldDB" id="A0A1Y5PJT6"/>
<name>A0A1Y5PJT6_9MYCO</name>
<accession>A0A1Y5PJT6</accession>
<reference evidence="1" key="1">
    <citation type="submission" date="2016-03" db="EMBL/GenBank/DDBJ databases">
        <authorList>
            <person name="Ploux O."/>
        </authorList>
    </citation>
    <scope>NUCLEOTIDE SEQUENCE</scope>
    <source>
        <strain evidence="1">UC10</strain>
    </source>
</reference>
<protein>
    <submittedName>
        <fullName evidence="1">Uncharacterized protein</fullName>
    </submittedName>
</protein>
<evidence type="ECO:0000313" key="1">
    <source>
        <dbReference type="EMBL" id="SBS78996.1"/>
    </source>
</evidence>
<dbReference type="EMBL" id="FLQS01000063">
    <property type="protein sequence ID" value="SBS78996.1"/>
    <property type="molecule type" value="Genomic_DNA"/>
</dbReference>